<evidence type="ECO:0000313" key="2">
    <source>
        <dbReference type="EMBL" id="KAL1130954.1"/>
    </source>
</evidence>
<organism evidence="2 3">
    <name type="scientific">Ranatra chinensis</name>
    <dbReference type="NCBI Taxonomy" id="642074"/>
    <lineage>
        <taxon>Eukaryota</taxon>
        <taxon>Metazoa</taxon>
        <taxon>Ecdysozoa</taxon>
        <taxon>Arthropoda</taxon>
        <taxon>Hexapoda</taxon>
        <taxon>Insecta</taxon>
        <taxon>Pterygota</taxon>
        <taxon>Neoptera</taxon>
        <taxon>Paraneoptera</taxon>
        <taxon>Hemiptera</taxon>
        <taxon>Heteroptera</taxon>
        <taxon>Panheteroptera</taxon>
        <taxon>Nepomorpha</taxon>
        <taxon>Nepidae</taxon>
        <taxon>Ranatrinae</taxon>
        <taxon>Ranatra</taxon>
    </lineage>
</organism>
<feature type="domain" description="Small ribosomal subunit protein mS35 mitochondrial conserved" evidence="1">
    <location>
        <begin position="139"/>
        <end position="208"/>
    </location>
</feature>
<dbReference type="Pfam" id="PF10213">
    <property type="entry name" value="MRP-S28"/>
    <property type="match status" value="1"/>
</dbReference>
<protein>
    <recommendedName>
        <fullName evidence="1">Small ribosomal subunit protein mS35 mitochondrial conserved domain-containing protein</fullName>
    </recommendedName>
</protein>
<gene>
    <name evidence="2" type="ORF">AAG570_012195</name>
</gene>
<proteinExistence type="predicted"/>
<feature type="non-terminal residue" evidence="2">
    <location>
        <position position="1"/>
    </location>
</feature>
<dbReference type="AlphaFoldDB" id="A0ABD0YK67"/>
<evidence type="ECO:0000313" key="3">
    <source>
        <dbReference type="Proteomes" id="UP001558652"/>
    </source>
</evidence>
<accession>A0ABD0YK67</accession>
<dbReference type="PANTHER" id="PTHR13490">
    <property type="entry name" value="MITOCHONDRIAL 28S RIBOSOMAL PROTEIN S28"/>
    <property type="match status" value="1"/>
</dbReference>
<evidence type="ECO:0000259" key="1">
    <source>
        <dbReference type="Pfam" id="PF10213"/>
    </source>
</evidence>
<sequence length="279" mass="32322">SDDEFRVLDFKHGKTVQTTKKKRQVHKAVPPRELKMSFDQDWTSAWPGQRTFHPASVPLPVRQGISKLGTSPGKFGNAELMKIPNFLHLTPPAVKKHCVALKKFCTPWPDDLKTDTSCREHFPIEITTSNFCHSSPSIRNPLSRIVTIKVPLSVLNLDKHAKDKFLRLVGERYDERTGIVTITTDKCPLKEQNYDYAFYLLAAVFHESWITEPWEKEKSEVDMEYYDWDRSRSKSNVEKYIKSCTNSFDVTHPTVKEYKEAVVTLFDQGTLFFFILVYL</sequence>
<name>A0ABD0YK67_9HEMI</name>
<reference evidence="2 3" key="1">
    <citation type="submission" date="2024-07" db="EMBL/GenBank/DDBJ databases">
        <title>Chromosome-level genome assembly of the water stick insect Ranatra chinensis (Heteroptera: Nepidae).</title>
        <authorList>
            <person name="Liu X."/>
        </authorList>
    </citation>
    <scope>NUCLEOTIDE SEQUENCE [LARGE SCALE GENOMIC DNA]</scope>
    <source>
        <strain evidence="2">Cailab_2021Rc</strain>
        <tissue evidence="2">Muscle</tissue>
    </source>
</reference>
<dbReference type="InterPro" id="IPR019349">
    <property type="entry name" value="Ribosomal_mS35_mit"/>
</dbReference>
<dbReference type="EMBL" id="JBFDAA010000007">
    <property type="protein sequence ID" value="KAL1130954.1"/>
    <property type="molecule type" value="Genomic_DNA"/>
</dbReference>
<dbReference type="InterPro" id="IPR039848">
    <property type="entry name" value="Ribosomal_mS35_mt"/>
</dbReference>
<dbReference type="Proteomes" id="UP001558652">
    <property type="component" value="Unassembled WGS sequence"/>
</dbReference>
<keyword evidence="3" id="KW-1185">Reference proteome</keyword>
<comment type="caution">
    <text evidence="2">The sequence shown here is derived from an EMBL/GenBank/DDBJ whole genome shotgun (WGS) entry which is preliminary data.</text>
</comment>
<dbReference type="PANTHER" id="PTHR13490:SF0">
    <property type="entry name" value="SMALL RIBOSOMAL SUBUNIT PROTEIN MS35"/>
    <property type="match status" value="1"/>
</dbReference>